<organism evidence="11 12">
    <name type="scientific">Oleiphilus messinensis</name>
    <dbReference type="NCBI Taxonomy" id="141451"/>
    <lineage>
        <taxon>Bacteria</taxon>
        <taxon>Pseudomonadati</taxon>
        <taxon>Pseudomonadota</taxon>
        <taxon>Gammaproteobacteria</taxon>
        <taxon>Oceanospirillales</taxon>
        <taxon>Oleiphilaceae</taxon>
        <taxon>Oleiphilus</taxon>
    </lineage>
</organism>
<name>A0A1Y0I623_9GAMM</name>
<dbReference type="InterPro" id="IPR004563">
    <property type="entry name" value="Apolipo_AcylTrfase"/>
</dbReference>
<keyword evidence="5 9" id="KW-0812">Transmembrane</keyword>
<keyword evidence="7 9" id="KW-0472">Membrane</keyword>
<dbReference type="GO" id="GO:0016410">
    <property type="term" value="F:N-acyltransferase activity"/>
    <property type="evidence" value="ECO:0007669"/>
    <property type="project" value="UniProtKB-UniRule"/>
</dbReference>
<evidence type="ECO:0000256" key="3">
    <source>
        <dbReference type="ARBA" id="ARBA00022475"/>
    </source>
</evidence>
<keyword evidence="4 9" id="KW-0808">Transferase</keyword>
<protein>
    <recommendedName>
        <fullName evidence="9">Apolipoprotein N-acyltransferase</fullName>
        <shortName evidence="9">ALP N-acyltransferase</shortName>
        <ecNumber evidence="9">2.3.1.269</ecNumber>
    </recommendedName>
</protein>
<evidence type="ECO:0000256" key="5">
    <source>
        <dbReference type="ARBA" id="ARBA00022692"/>
    </source>
</evidence>
<proteinExistence type="inferred from homology"/>
<comment type="function">
    <text evidence="9">Catalyzes the phospholipid dependent N-acylation of the N-terminal cysteine of apolipoprotein, the last step in lipoprotein maturation.</text>
</comment>
<dbReference type="SUPFAM" id="SSF56317">
    <property type="entry name" value="Carbon-nitrogen hydrolase"/>
    <property type="match status" value="1"/>
</dbReference>
<feature type="transmembrane region" description="Helical" evidence="9">
    <location>
        <begin position="146"/>
        <end position="171"/>
    </location>
</feature>
<dbReference type="KEGG" id="ome:OLMES_1863"/>
<keyword evidence="8 9" id="KW-0012">Acyltransferase</keyword>
<dbReference type="EC" id="2.3.1.269" evidence="9"/>
<dbReference type="PROSITE" id="PS50263">
    <property type="entry name" value="CN_HYDROLASE"/>
    <property type="match status" value="1"/>
</dbReference>
<dbReference type="GO" id="GO:0042158">
    <property type="term" value="P:lipoprotein biosynthetic process"/>
    <property type="evidence" value="ECO:0007669"/>
    <property type="project" value="UniProtKB-UniRule"/>
</dbReference>
<feature type="domain" description="CN hydrolase" evidence="10">
    <location>
        <begin position="252"/>
        <end position="493"/>
    </location>
</feature>
<dbReference type="EMBL" id="CP021425">
    <property type="protein sequence ID" value="ARU55937.1"/>
    <property type="molecule type" value="Genomic_DNA"/>
</dbReference>
<dbReference type="GO" id="GO:0005886">
    <property type="term" value="C:plasma membrane"/>
    <property type="evidence" value="ECO:0007669"/>
    <property type="project" value="UniProtKB-SubCell"/>
</dbReference>
<dbReference type="PANTHER" id="PTHR38686">
    <property type="entry name" value="APOLIPOPROTEIN N-ACYLTRANSFERASE"/>
    <property type="match status" value="1"/>
</dbReference>
<comment type="catalytic activity">
    <reaction evidence="9">
        <text>N-terminal S-1,2-diacyl-sn-glyceryl-L-cysteinyl-[lipoprotein] + a glycerophospholipid = N-acyl-S-1,2-diacyl-sn-glyceryl-L-cysteinyl-[lipoprotein] + a 2-acyl-sn-glycero-3-phospholipid + H(+)</text>
        <dbReference type="Rhea" id="RHEA:48228"/>
        <dbReference type="Rhea" id="RHEA-COMP:14681"/>
        <dbReference type="Rhea" id="RHEA-COMP:14684"/>
        <dbReference type="ChEBI" id="CHEBI:15378"/>
        <dbReference type="ChEBI" id="CHEBI:136912"/>
        <dbReference type="ChEBI" id="CHEBI:140656"/>
        <dbReference type="ChEBI" id="CHEBI:140657"/>
        <dbReference type="ChEBI" id="CHEBI:140660"/>
        <dbReference type="EC" id="2.3.1.269"/>
    </reaction>
</comment>
<dbReference type="PANTHER" id="PTHR38686:SF1">
    <property type="entry name" value="APOLIPOPROTEIN N-ACYLTRANSFERASE"/>
    <property type="match status" value="1"/>
</dbReference>
<evidence type="ECO:0000256" key="1">
    <source>
        <dbReference type="ARBA" id="ARBA00004651"/>
    </source>
</evidence>
<evidence type="ECO:0000313" key="11">
    <source>
        <dbReference type="EMBL" id="ARU55937.1"/>
    </source>
</evidence>
<sequence length="533" mass="58675">MENQDTTPAVNKHKQIAILVALFLAGGMQTLTYAPFGYWPLGILSAALTYFCIIQTPSPRSTKRLFAMGWCLGFGIFSSGASWVYVSIHDYGYTSAPLAIFLTGAFVALLALFHGFQFILFGKLCAPPARSAPLKKEPKNNTPSTLLAFCSAWVITDWIRSWILTGFPWLYLGHGHLDSPLSGWAPVLGVYGITLIVVFTGAAIASLISSISRIQKAGLVAVACVLFATGYTLKQTEWTQIDTQKPISVAIIQGNIDQLIKWEEHYQEETLETYRTLSRPFWGKSIILWPETAIPIFQHQATGILGALNEMGKVASTTLVTGIPTRQADYEANIYRFYNSILSLGDGHGLYHKQKLVPFGEYVPLEDLLRGAIQFFNLPMSSFSLGPKDQPHLSAGPYQFASFICYEIVYPDFVATQARDADFLITISNDAWFGASIGPLQHLEIAQMRALETGRYLLRGTNSGVSAIVAPNGRQVGRSKQFVATTLEGTIYPAEGSTPFMTFGSTPLILILFIAPLALLTRYRLRHSNKTKG</sequence>
<feature type="transmembrane region" description="Helical" evidence="9">
    <location>
        <begin position="98"/>
        <end position="125"/>
    </location>
</feature>
<dbReference type="Proteomes" id="UP000196027">
    <property type="component" value="Chromosome"/>
</dbReference>
<accession>A0A1Y0I623</accession>
<evidence type="ECO:0000256" key="6">
    <source>
        <dbReference type="ARBA" id="ARBA00022989"/>
    </source>
</evidence>
<dbReference type="AlphaFoldDB" id="A0A1Y0I623"/>
<dbReference type="UniPathway" id="UPA00666"/>
<feature type="transmembrane region" description="Helical" evidence="9">
    <location>
        <begin position="500"/>
        <end position="520"/>
    </location>
</feature>
<dbReference type="Pfam" id="PF20154">
    <property type="entry name" value="LNT_N"/>
    <property type="match status" value="1"/>
</dbReference>
<evidence type="ECO:0000313" key="12">
    <source>
        <dbReference type="Proteomes" id="UP000196027"/>
    </source>
</evidence>
<keyword evidence="6 9" id="KW-1133">Transmembrane helix</keyword>
<keyword evidence="11" id="KW-0449">Lipoprotein</keyword>
<keyword evidence="12" id="KW-1185">Reference proteome</keyword>
<reference evidence="11 12" key="1">
    <citation type="submission" date="2017-05" db="EMBL/GenBank/DDBJ databases">
        <title>Genomic insights into alkan degradation activity of Oleiphilus messinensis.</title>
        <authorList>
            <person name="Kozyavkin S.A."/>
            <person name="Slesarev A.I."/>
            <person name="Golyshin P.N."/>
            <person name="Korzhenkov A."/>
            <person name="Golyshina O.N."/>
            <person name="Toshchakov S.V."/>
        </authorList>
    </citation>
    <scope>NUCLEOTIDE SEQUENCE [LARGE SCALE GENOMIC DNA]</scope>
    <source>
        <strain evidence="11 12">ME102</strain>
    </source>
</reference>
<comment type="similarity">
    <text evidence="2 9">Belongs to the CN hydrolase family. Apolipoprotein N-acyltransferase subfamily.</text>
</comment>
<feature type="transmembrane region" description="Helical" evidence="9">
    <location>
        <begin position="217"/>
        <end position="233"/>
    </location>
</feature>
<evidence type="ECO:0000256" key="8">
    <source>
        <dbReference type="ARBA" id="ARBA00023315"/>
    </source>
</evidence>
<dbReference type="NCBIfam" id="TIGR00546">
    <property type="entry name" value="lnt"/>
    <property type="match status" value="1"/>
</dbReference>
<dbReference type="RefSeq" id="WP_198343278.1">
    <property type="nucleotide sequence ID" value="NZ_CP021425.1"/>
</dbReference>
<dbReference type="HAMAP" id="MF_01148">
    <property type="entry name" value="Lnt"/>
    <property type="match status" value="1"/>
</dbReference>
<dbReference type="Pfam" id="PF00795">
    <property type="entry name" value="CN_hydrolase"/>
    <property type="match status" value="1"/>
</dbReference>
<dbReference type="InterPro" id="IPR045378">
    <property type="entry name" value="LNT_N"/>
</dbReference>
<evidence type="ECO:0000256" key="7">
    <source>
        <dbReference type="ARBA" id="ARBA00023136"/>
    </source>
</evidence>
<evidence type="ECO:0000256" key="9">
    <source>
        <dbReference type="HAMAP-Rule" id="MF_01148"/>
    </source>
</evidence>
<comment type="pathway">
    <text evidence="9">Protein modification; lipoprotein biosynthesis (N-acyl transfer).</text>
</comment>
<gene>
    <name evidence="9" type="primary">lnt</name>
    <name evidence="11" type="ORF">OLMES_1863</name>
</gene>
<feature type="transmembrane region" description="Helical" evidence="9">
    <location>
        <begin position="65"/>
        <end position="86"/>
    </location>
</feature>
<evidence type="ECO:0000259" key="10">
    <source>
        <dbReference type="PROSITE" id="PS50263"/>
    </source>
</evidence>
<keyword evidence="3 9" id="KW-1003">Cell membrane</keyword>
<dbReference type="Gene3D" id="3.60.110.10">
    <property type="entry name" value="Carbon-nitrogen hydrolase"/>
    <property type="match status" value="1"/>
</dbReference>
<dbReference type="CDD" id="cd07571">
    <property type="entry name" value="ALP_N-acyl_transferase"/>
    <property type="match status" value="1"/>
</dbReference>
<dbReference type="InterPro" id="IPR003010">
    <property type="entry name" value="C-N_Hydrolase"/>
</dbReference>
<evidence type="ECO:0000256" key="4">
    <source>
        <dbReference type="ARBA" id="ARBA00022679"/>
    </source>
</evidence>
<comment type="subcellular location">
    <subcellularLocation>
        <location evidence="1 9">Cell membrane</location>
        <topology evidence="1 9">Multi-pass membrane protein</topology>
    </subcellularLocation>
</comment>
<feature type="transmembrane region" description="Helical" evidence="9">
    <location>
        <begin position="183"/>
        <end position="205"/>
    </location>
</feature>
<feature type="transmembrane region" description="Helical" evidence="9">
    <location>
        <begin position="36"/>
        <end position="53"/>
    </location>
</feature>
<dbReference type="InterPro" id="IPR036526">
    <property type="entry name" value="C-N_Hydrolase_sf"/>
</dbReference>
<evidence type="ECO:0000256" key="2">
    <source>
        <dbReference type="ARBA" id="ARBA00010065"/>
    </source>
</evidence>